<keyword evidence="4" id="KW-0418">Kinase</keyword>
<dbReference type="SMART" id="SM00448">
    <property type="entry name" value="REC"/>
    <property type="match status" value="1"/>
</dbReference>
<dbReference type="InterPro" id="IPR011006">
    <property type="entry name" value="CheY-like_superfamily"/>
</dbReference>
<evidence type="ECO:0000313" key="5">
    <source>
        <dbReference type="Proteomes" id="UP000076852"/>
    </source>
</evidence>
<dbReference type="PANTHER" id="PTHR44591:SF3">
    <property type="entry name" value="RESPONSE REGULATORY DOMAIN-CONTAINING PROTEIN"/>
    <property type="match status" value="1"/>
</dbReference>
<protein>
    <submittedName>
        <fullName evidence="4">Histidine kinase</fullName>
    </submittedName>
</protein>
<accession>A0A160FWX2</accession>
<dbReference type="OrthoDB" id="9800897at2"/>
<keyword evidence="4" id="KW-0614">Plasmid</keyword>
<keyword evidence="1 2" id="KW-0597">Phosphoprotein</keyword>
<dbReference type="GO" id="GO:0016301">
    <property type="term" value="F:kinase activity"/>
    <property type="evidence" value="ECO:0007669"/>
    <property type="project" value="UniProtKB-KW"/>
</dbReference>
<proteinExistence type="predicted"/>
<dbReference type="RefSeq" id="WP_063501095.1">
    <property type="nucleotide sequence ID" value="NZ_CP014580.1"/>
</dbReference>
<dbReference type="SUPFAM" id="SSF52172">
    <property type="entry name" value="CheY-like"/>
    <property type="match status" value="1"/>
</dbReference>
<dbReference type="Pfam" id="PF00072">
    <property type="entry name" value="Response_reg"/>
    <property type="match status" value="1"/>
</dbReference>
<dbReference type="KEGG" id="buz:AYM40_36895"/>
<geneLocation type="plasmid" evidence="5">
    <name>polga1</name>
</geneLocation>
<dbReference type="PANTHER" id="PTHR44591">
    <property type="entry name" value="STRESS RESPONSE REGULATOR PROTEIN 1"/>
    <property type="match status" value="1"/>
</dbReference>
<dbReference type="GO" id="GO:0000160">
    <property type="term" value="P:phosphorelay signal transduction system"/>
    <property type="evidence" value="ECO:0007669"/>
    <property type="project" value="InterPro"/>
</dbReference>
<sequence>MTTVLLVDDEPETLAAWELCCEHDGYEVKAAGDGQAALAVLTTSPVDVVVADWRMPKMSGSTLCHHIRNTSGLAGTVFILVSAESTPPAFVQYDGFLRKPVDVPELLATMRRLLAEHAADCAASHGHTAPRH</sequence>
<feature type="modified residue" description="4-aspartylphosphate" evidence="2">
    <location>
        <position position="52"/>
    </location>
</feature>
<dbReference type="AlphaFoldDB" id="A0A160FWX2"/>
<reference evidence="4 5" key="1">
    <citation type="journal article" date="2016" name="Gene">
        <title>PacBio SMRT assembly of a complex multi-replicon genome reveals chlorocatechol degradative operon in a region of genome plasticity.</title>
        <authorList>
            <person name="Ricker N."/>
            <person name="Shen S.Y."/>
            <person name="Goordial J."/>
            <person name="Jin S."/>
            <person name="Fulthorpe R.R."/>
        </authorList>
    </citation>
    <scope>NUCLEOTIDE SEQUENCE [LARGE SCALE GENOMIC DNA]</scope>
    <source>
        <strain evidence="4 5">OLGA172</strain>
        <plasmid evidence="5">polga1</plasmid>
    </source>
</reference>
<dbReference type="Proteomes" id="UP000076852">
    <property type="component" value="Plasmid pOLGA1"/>
</dbReference>
<name>A0A160FWX2_9BURK</name>
<gene>
    <name evidence="4" type="ORF">AYM40_36895</name>
</gene>
<evidence type="ECO:0000259" key="3">
    <source>
        <dbReference type="PROSITE" id="PS50110"/>
    </source>
</evidence>
<feature type="domain" description="Response regulatory" evidence="3">
    <location>
        <begin position="3"/>
        <end position="114"/>
    </location>
</feature>
<organism evidence="4 5">
    <name type="scientific">Paraburkholderia phytofirmans OLGA172</name>
    <dbReference type="NCBI Taxonomy" id="1417228"/>
    <lineage>
        <taxon>Bacteria</taxon>
        <taxon>Pseudomonadati</taxon>
        <taxon>Pseudomonadota</taxon>
        <taxon>Betaproteobacteria</taxon>
        <taxon>Burkholderiales</taxon>
        <taxon>Burkholderiaceae</taxon>
        <taxon>Paraburkholderia</taxon>
    </lineage>
</organism>
<evidence type="ECO:0000256" key="1">
    <source>
        <dbReference type="ARBA" id="ARBA00022553"/>
    </source>
</evidence>
<keyword evidence="5" id="KW-1185">Reference proteome</keyword>
<evidence type="ECO:0000256" key="2">
    <source>
        <dbReference type="PROSITE-ProRule" id="PRU00169"/>
    </source>
</evidence>
<evidence type="ECO:0000313" key="4">
    <source>
        <dbReference type="EMBL" id="ANB77920.1"/>
    </source>
</evidence>
<keyword evidence="4" id="KW-0808">Transferase</keyword>
<dbReference type="PROSITE" id="PS50110">
    <property type="entry name" value="RESPONSE_REGULATORY"/>
    <property type="match status" value="1"/>
</dbReference>
<dbReference type="InterPro" id="IPR050595">
    <property type="entry name" value="Bact_response_regulator"/>
</dbReference>
<dbReference type="EMBL" id="CP014580">
    <property type="protein sequence ID" value="ANB77920.1"/>
    <property type="molecule type" value="Genomic_DNA"/>
</dbReference>
<dbReference type="CDD" id="cd00156">
    <property type="entry name" value="REC"/>
    <property type="match status" value="1"/>
</dbReference>
<dbReference type="Gene3D" id="3.40.50.2300">
    <property type="match status" value="1"/>
</dbReference>
<dbReference type="InterPro" id="IPR001789">
    <property type="entry name" value="Sig_transdc_resp-reg_receiver"/>
</dbReference>